<evidence type="ECO:0008006" key="9">
    <source>
        <dbReference type="Google" id="ProtNLM"/>
    </source>
</evidence>
<dbReference type="Proteomes" id="UP000094444">
    <property type="component" value="Unassembled WGS sequence"/>
</dbReference>
<feature type="transmembrane region" description="Helical" evidence="6">
    <location>
        <begin position="397"/>
        <end position="421"/>
    </location>
</feature>
<dbReference type="GO" id="GO:0034755">
    <property type="term" value="P:iron ion transmembrane transport"/>
    <property type="evidence" value="ECO:0007669"/>
    <property type="project" value="TreeGrafter"/>
</dbReference>
<dbReference type="PANTHER" id="PTHR11706">
    <property type="entry name" value="SOLUTE CARRIER PROTEIN FAMILY 11 MEMBER"/>
    <property type="match status" value="1"/>
</dbReference>
<evidence type="ECO:0000256" key="1">
    <source>
        <dbReference type="ARBA" id="ARBA00004141"/>
    </source>
</evidence>
<dbReference type="GO" id="GO:0030026">
    <property type="term" value="P:intracellular manganese ion homeostasis"/>
    <property type="evidence" value="ECO:0007669"/>
    <property type="project" value="TreeGrafter"/>
</dbReference>
<comment type="caution">
    <text evidence="7">The sequence shown here is derived from an EMBL/GenBank/DDBJ whole genome shotgun (WGS) entry which is preliminary data.</text>
</comment>
<evidence type="ECO:0000256" key="5">
    <source>
        <dbReference type="SAM" id="MobiDB-lite"/>
    </source>
</evidence>
<feature type="transmembrane region" description="Helical" evidence="6">
    <location>
        <begin position="488"/>
        <end position="506"/>
    </location>
</feature>
<dbReference type="NCBIfam" id="TIGR01197">
    <property type="entry name" value="nramp"/>
    <property type="match status" value="1"/>
</dbReference>
<feature type="transmembrane region" description="Helical" evidence="6">
    <location>
        <begin position="441"/>
        <end position="467"/>
    </location>
</feature>
<protein>
    <recommendedName>
        <fullName evidence="9">Metal ion transporter metal ion transporter</fullName>
    </recommendedName>
</protein>
<dbReference type="AlphaFoldDB" id="A0A2P5HS47"/>
<dbReference type="Pfam" id="PF01566">
    <property type="entry name" value="Nramp"/>
    <property type="match status" value="1"/>
</dbReference>
<dbReference type="GO" id="GO:0015086">
    <property type="term" value="F:cadmium ion transmembrane transporter activity"/>
    <property type="evidence" value="ECO:0007669"/>
    <property type="project" value="TreeGrafter"/>
</dbReference>
<keyword evidence="3 6" id="KW-1133">Transmembrane helix</keyword>
<feature type="transmembrane region" description="Helical" evidence="6">
    <location>
        <begin position="587"/>
        <end position="609"/>
    </location>
</feature>
<dbReference type="GO" id="GO:0005886">
    <property type="term" value="C:plasma membrane"/>
    <property type="evidence" value="ECO:0007669"/>
    <property type="project" value="TreeGrafter"/>
</dbReference>
<feature type="compositionally biased region" description="Basic and acidic residues" evidence="5">
    <location>
        <begin position="1"/>
        <end position="12"/>
    </location>
</feature>
<keyword evidence="2 6" id="KW-0812">Transmembrane</keyword>
<feature type="region of interest" description="Disordered" evidence="5">
    <location>
        <begin position="111"/>
        <end position="134"/>
    </location>
</feature>
<feature type="transmembrane region" description="Helical" evidence="6">
    <location>
        <begin position="518"/>
        <end position="537"/>
    </location>
</feature>
<evidence type="ECO:0000256" key="3">
    <source>
        <dbReference type="ARBA" id="ARBA00022989"/>
    </source>
</evidence>
<feature type="transmembrane region" description="Helical" evidence="6">
    <location>
        <begin position="277"/>
        <end position="302"/>
    </location>
</feature>
<evidence type="ECO:0000256" key="4">
    <source>
        <dbReference type="ARBA" id="ARBA00023136"/>
    </source>
</evidence>
<comment type="subcellular location">
    <subcellularLocation>
        <location evidence="1">Membrane</location>
        <topology evidence="1">Multi-pass membrane protein</topology>
    </subcellularLocation>
</comment>
<feature type="transmembrane region" description="Helical" evidence="6">
    <location>
        <begin position="322"/>
        <end position="341"/>
    </location>
</feature>
<evidence type="ECO:0000256" key="6">
    <source>
        <dbReference type="SAM" id="Phobius"/>
    </source>
</evidence>
<dbReference type="FunCoup" id="A0A2P5HS47">
    <property type="interactions" value="273"/>
</dbReference>
<accession>A0A2P5HS47</accession>
<feature type="transmembrane region" description="Helical" evidence="6">
    <location>
        <begin position="220"/>
        <end position="238"/>
    </location>
</feature>
<evidence type="ECO:0000256" key="2">
    <source>
        <dbReference type="ARBA" id="ARBA00022692"/>
    </source>
</evidence>
<dbReference type="PANTHER" id="PTHR11706:SF101">
    <property type="entry name" value="MANGANESE TRANSPORTER SMF1"/>
    <property type="match status" value="1"/>
</dbReference>
<dbReference type="NCBIfam" id="NF037982">
    <property type="entry name" value="Nramp_1"/>
    <property type="match status" value="1"/>
</dbReference>
<feature type="compositionally biased region" description="Polar residues" evidence="5">
    <location>
        <begin position="17"/>
        <end position="41"/>
    </location>
</feature>
<dbReference type="EMBL" id="MAVT02000870">
    <property type="protein sequence ID" value="POS73057.1"/>
    <property type="molecule type" value="Genomic_DNA"/>
</dbReference>
<feature type="region of interest" description="Disordered" evidence="5">
    <location>
        <begin position="1"/>
        <end position="86"/>
    </location>
</feature>
<name>A0A2P5HS47_DIAHE</name>
<reference evidence="7" key="1">
    <citation type="submission" date="2017-09" db="EMBL/GenBank/DDBJ databases">
        <title>Polyketide synthases of a Diaporthe helianthi virulent isolate.</title>
        <authorList>
            <person name="Baroncelli R."/>
        </authorList>
    </citation>
    <scope>NUCLEOTIDE SEQUENCE [LARGE SCALE GENOMIC DNA]</scope>
    <source>
        <strain evidence="7">7/96</strain>
    </source>
</reference>
<feature type="transmembrane region" description="Helical" evidence="6">
    <location>
        <begin position="244"/>
        <end position="265"/>
    </location>
</feature>
<feature type="transmembrane region" description="Helical" evidence="6">
    <location>
        <begin position="143"/>
        <end position="161"/>
    </location>
</feature>
<sequence length="611" mass="64925">MNRTARTDEPYEGKLTGYNQSPNPLSPALTTNRDLNGIVNNREQRAGASGGGHGAGPGDGSRNPQNNAEPALDDEASGRAGGKGLAGGFTSISQPVGRWFGRLSSNLFPIDSTTASAPPGSPTEPPSQGSDTKSWKQTIKKGLLKFFSFVGPGFMVAVAYIDPGNYSTGVAAGATYQFRLLFIVLLANIFAIFLQILCIKLGTVSGLNLAEACRAFLPRWVNYILYFFAEVIGFAIGLNLLIPAIPLVAGCAISICDVMLILLFYQPGKSMKALRIFEFFIVALVLGVVICFCIQLSLVHGTSVGAVFRGYLPSRAIVEPQGLYQACGILGATVMPHSLYLGSGIVQPRLRDYDAKHGLLPPEEANPADDNDNDQKDQYTPSLEAIKYSYRISALELALALFTFALFVNSAILIVAGISLYDNPDAPEADIFSIHQLLSTSISPGAGTVFALALLLSGVSAGVVCTITGQMVCEGALHWKLRPWLRRLVTRGISIIPSVVIAGAVGRSGLNDALNGSQVVLSVVLPFVTAPLIYFTCSKKHMRVSGDRVRLNAFGQDDQPLGVVDAGAAEASGAGTVEMVNSWYTKVFAVLLWIVITVLNVANLVLLGLGH</sequence>
<organism evidence="7 8">
    <name type="scientific">Diaporthe helianthi</name>
    <dbReference type="NCBI Taxonomy" id="158607"/>
    <lineage>
        <taxon>Eukaryota</taxon>
        <taxon>Fungi</taxon>
        <taxon>Dikarya</taxon>
        <taxon>Ascomycota</taxon>
        <taxon>Pezizomycotina</taxon>
        <taxon>Sordariomycetes</taxon>
        <taxon>Sordariomycetidae</taxon>
        <taxon>Diaporthales</taxon>
        <taxon>Diaporthaceae</taxon>
        <taxon>Diaporthe</taxon>
    </lineage>
</organism>
<dbReference type="InterPro" id="IPR001046">
    <property type="entry name" value="NRAMP_fam"/>
</dbReference>
<dbReference type="OrthoDB" id="409173at2759"/>
<keyword evidence="4 6" id="KW-0472">Membrane</keyword>
<keyword evidence="8" id="KW-1185">Reference proteome</keyword>
<gene>
    <name evidence="7" type="ORF">DHEL01_v208547</name>
</gene>
<proteinExistence type="predicted"/>
<dbReference type="InParanoid" id="A0A2P5HS47"/>
<evidence type="ECO:0000313" key="8">
    <source>
        <dbReference type="Proteomes" id="UP000094444"/>
    </source>
</evidence>
<evidence type="ECO:0000313" key="7">
    <source>
        <dbReference type="EMBL" id="POS73057.1"/>
    </source>
</evidence>
<feature type="compositionally biased region" description="Gly residues" evidence="5">
    <location>
        <begin position="48"/>
        <end position="59"/>
    </location>
</feature>
<dbReference type="GO" id="GO:0005384">
    <property type="term" value="F:manganese ion transmembrane transporter activity"/>
    <property type="evidence" value="ECO:0007669"/>
    <property type="project" value="TreeGrafter"/>
</dbReference>
<dbReference type="STRING" id="158607.A0A2P5HS47"/>
<feature type="transmembrane region" description="Helical" evidence="6">
    <location>
        <begin position="181"/>
        <end position="199"/>
    </location>
</feature>
<dbReference type="PRINTS" id="PR00447">
    <property type="entry name" value="NATRESASSCMP"/>
</dbReference>